<sequence length="336" mass="36761">MSSPHHLGFTGDVMLGRQVNDAYRAGQRPPAALWGNLQSDLRQLDGLFINLECCLSTPGEPWPGRRFHFRADPDWSTDALRAATVDCCTLANNHAMDFGTEALSETLTALSAADIETVGAGRSPKVAHRPAAVDCRGLTVAVIGFTDNVPDYAATDQRPGTAHIEFDPDNEEAMTVLAGAVDKAKQFDPDVLVASLHWGPNDRTRPRDSHQAVARKLAEWGVDFVHGHSAHLFQGIEVIDRGESPTVVCYDMGDFVDDYAVDPTHRNDRTFLFELVVGADGSLLELVLHPTEIESRAVYHASKRGAAWCRETMQERSEPFDTEFSRAGNGLVLPLS</sequence>
<accession>A0A1H6TH01</accession>
<dbReference type="EMBL" id="FNYR01000008">
    <property type="protein sequence ID" value="SEI79291.1"/>
    <property type="molecule type" value="Genomic_DNA"/>
</dbReference>
<gene>
    <name evidence="3" type="ORF">SAMN05444271_10851</name>
</gene>
<dbReference type="PANTHER" id="PTHR33393">
    <property type="entry name" value="POLYGLUTAMINE SYNTHESIS ACCESSORY PROTEIN RV0574C-RELATED"/>
    <property type="match status" value="1"/>
</dbReference>
<dbReference type="Pfam" id="PF09587">
    <property type="entry name" value="PGA_cap"/>
    <property type="match status" value="1"/>
</dbReference>
<dbReference type="GeneID" id="35002866"/>
<reference evidence="3 4" key="1">
    <citation type="submission" date="2016-10" db="EMBL/GenBank/DDBJ databases">
        <authorList>
            <person name="de Groot N.N."/>
        </authorList>
    </citation>
    <scope>NUCLEOTIDE SEQUENCE [LARGE SCALE GENOMIC DNA]</scope>
    <source>
        <strain evidence="3 4">DSM 22187</strain>
    </source>
</reference>
<dbReference type="SMART" id="SM00854">
    <property type="entry name" value="PGA_cap"/>
    <property type="match status" value="1"/>
</dbReference>
<dbReference type="KEGG" id="hae:halTADL_2090"/>
<evidence type="ECO:0000313" key="3">
    <source>
        <dbReference type="EMBL" id="SEI79291.1"/>
    </source>
</evidence>
<evidence type="ECO:0000256" key="1">
    <source>
        <dbReference type="ARBA" id="ARBA00005662"/>
    </source>
</evidence>
<dbReference type="InterPro" id="IPR052169">
    <property type="entry name" value="CW_Biosynth-Accessory"/>
</dbReference>
<evidence type="ECO:0000313" key="4">
    <source>
        <dbReference type="Proteomes" id="UP000198888"/>
    </source>
</evidence>
<accession>A0A2H4Q394</accession>
<dbReference type="Proteomes" id="UP000198888">
    <property type="component" value="Unassembled WGS sequence"/>
</dbReference>
<comment type="similarity">
    <text evidence="1">Belongs to the CapA family.</text>
</comment>
<dbReference type="InterPro" id="IPR019079">
    <property type="entry name" value="Capsule_synth_CapA"/>
</dbReference>
<dbReference type="PANTHER" id="PTHR33393:SF11">
    <property type="entry name" value="POLYGLUTAMINE SYNTHESIS ACCESSORY PROTEIN RV0574C-RELATED"/>
    <property type="match status" value="1"/>
</dbReference>
<dbReference type="InterPro" id="IPR029052">
    <property type="entry name" value="Metallo-depent_PP-like"/>
</dbReference>
<feature type="domain" description="Capsule synthesis protein CapA" evidence="2">
    <location>
        <begin position="6"/>
        <end position="259"/>
    </location>
</feature>
<dbReference type="SUPFAM" id="SSF56300">
    <property type="entry name" value="Metallo-dependent phosphatases"/>
    <property type="match status" value="1"/>
</dbReference>
<dbReference type="RefSeq" id="WP_089671847.1">
    <property type="nucleotide sequence ID" value="NZ_CP024845.1"/>
</dbReference>
<keyword evidence="4" id="KW-1185">Reference proteome</keyword>
<name>A0A1H6TH01_9EURY</name>
<dbReference type="CDD" id="cd07381">
    <property type="entry name" value="MPP_CapA"/>
    <property type="match status" value="1"/>
</dbReference>
<proteinExistence type="inferred from homology"/>
<evidence type="ECO:0000259" key="2">
    <source>
        <dbReference type="SMART" id="SM00854"/>
    </source>
</evidence>
<dbReference type="AlphaFoldDB" id="A0A1H6TH01"/>
<dbReference type="Gene3D" id="3.60.21.10">
    <property type="match status" value="1"/>
</dbReference>
<protein>
    <submittedName>
        <fullName evidence="3">Poly-gamma-glutamate synthesis protein (Capsule biosynthesis protein)</fullName>
    </submittedName>
</protein>
<organism evidence="3 4">
    <name type="scientific">Halohasta litchfieldiae</name>
    <dbReference type="NCBI Taxonomy" id="1073996"/>
    <lineage>
        <taxon>Archaea</taxon>
        <taxon>Methanobacteriati</taxon>
        <taxon>Methanobacteriota</taxon>
        <taxon>Stenosarchaea group</taxon>
        <taxon>Halobacteria</taxon>
        <taxon>Halobacteriales</taxon>
        <taxon>Haloferacaceae</taxon>
        <taxon>Halohasta</taxon>
    </lineage>
</organism>
<dbReference type="STRING" id="1073996.SAMN05444271_10851"/>
<dbReference type="OrthoDB" id="199819at2157"/>